<evidence type="ECO:0000313" key="2">
    <source>
        <dbReference type="EMBL" id="VDP59658.1"/>
    </source>
</evidence>
<feature type="coiled-coil region" evidence="1">
    <location>
        <begin position="38"/>
        <end position="75"/>
    </location>
</feature>
<evidence type="ECO:0000313" key="3">
    <source>
        <dbReference type="Proteomes" id="UP000050761"/>
    </source>
</evidence>
<accession>A0A3P8FJC5</accession>
<gene>
    <name evidence="2" type="ORF">HPBE_LOCUS26851</name>
</gene>
<reference evidence="4" key="2">
    <citation type="submission" date="2019-09" db="UniProtKB">
        <authorList>
            <consortium name="WormBaseParasite"/>
        </authorList>
    </citation>
    <scope>IDENTIFICATION</scope>
</reference>
<evidence type="ECO:0000256" key="1">
    <source>
        <dbReference type="SAM" id="Coils"/>
    </source>
</evidence>
<keyword evidence="3" id="KW-1185">Reference proteome</keyword>
<proteinExistence type="predicted"/>
<evidence type="ECO:0000313" key="4">
    <source>
        <dbReference type="WBParaSite" id="HPBE_0002685201-mRNA-1"/>
    </source>
</evidence>
<accession>A0A183GVY2</accession>
<organism evidence="3 4">
    <name type="scientific">Heligmosomoides polygyrus</name>
    <name type="common">Parasitic roundworm</name>
    <dbReference type="NCBI Taxonomy" id="6339"/>
    <lineage>
        <taxon>Eukaryota</taxon>
        <taxon>Metazoa</taxon>
        <taxon>Ecdysozoa</taxon>
        <taxon>Nematoda</taxon>
        <taxon>Chromadorea</taxon>
        <taxon>Rhabditida</taxon>
        <taxon>Rhabditina</taxon>
        <taxon>Rhabditomorpha</taxon>
        <taxon>Strongyloidea</taxon>
        <taxon>Heligmosomidae</taxon>
        <taxon>Heligmosomoides</taxon>
    </lineage>
</organism>
<dbReference type="WBParaSite" id="HPBE_0002685201-mRNA-1">
    <property type="protein sequence ID" value="HPBE_0002685201-mRNA-1"/>
    <property type="gene ID" value="HPBE_0002685201"/>
</dbReference>
<reference evidence="2 3" key="1">
    <citation type="submission" date="2018-11" db="EMBL/GenBank/DDBJ databases">
        <authorList>
            <consortium name="Pathogen Informatics"/>
        </authorList>
    </citation>
    <scope>NUCLEOTIDE SEQUENCE [LARGE SCALE GENOMIC DNA]</scope>
</reference>
<protein>
    <submittedName>
        <fullName evidence="4">Mediator of RNA polymerase II transcription subunit 21</fullName>
    </submittedName>
</protein>
<dbReference type="Proteomes" id="UP000050761">
    <property type="component" value="Unassembled WGS sequence"/>
</dbReference>
<dbReference type="EMBL" id="UZAH01041042">
    <property type="protein sequence ID" value="VDP59658.1"/>
    <property type="molecule type" value="Genomic_DNA"/>
</dbReference>
<name>A0A183GVY2_HELPZ</name>
<sequence>MSSTGEGLKDMEVLVIAEVARAIRVGHPSRAAVEQETVRSQRSEQEELREMKRQLEQQELELQQLRAAIDTQGRQEWSVRR</sequence>
<keyword evidence="1" id="KW-0175">Coiled coil</keyword>
<dbReference type="AlphaFoldDB" id="A0A183GVY2"/>